<name>E9GSZ2_DAPPU</name>
<evidence type="ECO:0000313" key="2">
    <source>
        <dbReference type="EMBL" id="EFX77277.1"/>
    </source>
</evidence>
<accession>E9GSZ2</accession>
<evidence type="ECO:0000313" key="3">
    <source>
        <dbReference type="Proteomes" id="UP000000305"/>
    </source>
</evidence>
<reference evidence="2 3" key="1">
    <citation type="journal article" date="2011" name="Science">
        <title>The ecoresponsive genome of Daphnia pulex.</title>
        <authorList>
            <person name="Colbourne J.K."/>
            <person name="Pfrender M.E."/>
            <person name="Gilbert D."/>
            <person name="Thomas W.K."/>
            <person name="Tucker A."/>
            <person name="Oakley T.H."/>
            <person name="Tokishita S."/>
            <person name="Aerts A."/>
            <person name="Arnold G.J."/>
            <person name="Basu M.K."/>
            <person name="Bauer D.J."/>
            <person name="Caceres C.E."/>
            <person name="Carmel L."/>
            <person name="Casola C."/>
            <person name="Choi J.H."/>
            <person name="Detter J.C."/>
            <person name="Dong Q."/>
            <person name="Dusheyko S."/>
            <person name="Eads B.D."/>
            <person name="Frohlich T."/>
            <person name="Geiler-Samerotte K.A."/>
            <person name="Gerlach D."/>
            <person name="Hatcher P."/>
            <person name="Jogdeo S."/>
            <person name="Krijgsveld J."/>
            <person name="Kriventseva E.V."/>
            <person name="Kultz D."/>
            <person name="Laforsch C."/>
            <person name="Lindquist E."/>
            <person name="Lopez J."/>
            <person name="Manak J.R."/>
            <person name="Muller J."/>
            <person name="Pangilinan J."/>
            <person name="Patwardhan R.P."/>
            <person name="Pitluck S."/>
            <person name="Pritham E.J."/>
            <person name="Rechtsteiner A."/>
            <person name="Rho M."/>
            <person name="Rogozin I.B."/>
            <person name="Sakarya O."/>
            <person name="Salamov A."/>
            <person name="Schaack S."/>
            <person name="Shapiro H."/>
            <person name="Shiga Y."/>
            <person name="Skalitzky C."/>
            <person name="Smith Z."/>
            <person name="Souvorov A."/>
            <person name="Sung W."/>
            <person name="Tang Z."/>
            <person name="Tsuchiya D."/>
            <person name="Tu H."/>
            <person name="Vos H."/>
            <person name="Wang M."/>
            <person name="Wolf Y.I."/>
            <person name="Yamagata H."/>
            <person name="Yamada T."/>
            <person name="Ye Y."/>
            <person name="Shaw J.R."/>
            <person name="Andrews J."/>
            <person name="Crease T.J."/>
            <person name="Tang H."/>
            <person name="Lucas S.M."/>
            <person name="Robertson H.M."/>
            <person name="Bork P."/>
            <person name="Koonin E.V."/>
            <person name="Zdobnov E.M."/>
            <person name="Grigoriev I.V."/>
            <person name="Lynch M."/>
            <person name="Boore J.L."/>
        </authorList>
    </citation>
    <scope>NUCLEOTIDE SEQUENCE [LARGE SCALE GENOMIC DNA]</scope>
</reference>
<dbReference type="EMBL" id="GL732563">
    <property type="protein sequence ID" value="EFX77277.1"/>
    <property type="molecule type" value="Genomic_DNA"/>
</dbReference>
<feature type="region of interest" description="Disordered" evidence="1">
    <location>
        <begin position="1"/>
        <end position="82"/>
    </location>
</feature>
<feature type="compositionally biased region" description="Basic and acidic residues" evidence="1">
    <location>
        <begin position="22"/>
        <end position="38"/>
    </location>
</feature>
<organism evidence="2 3">
    <name type="scientific">Daphnia pulex</name>
    <name type="common">Water flea</name>
    <dbReference type="NCBI Taxonomy" id="6669"/>
    <lineage>
        <taxon>Eukaryota</taxon>
        <taxon>Metazoa</taxon>
        <taxon>Ecdysozoa</taxon>
        <taxon>Arthropoda</taxon>
        <taxon>Crustacea</taxon>
        <taxon>Branchiopoda</taxon>
        <taxon>Diplostraca</taxon>
        <taxon>Cladocera</taxon>
        <taxon>Anomopoda</taxon>
        <taxon>Daphniidae</taxon>
        <taxon>Daphnia</taxon>
    </lineage>
</organism>
<gene>
    <name evidence="2" type="ORF">DAPPUDRAFT_247839</name>
</gene>
<dbReference type="KEGG" id="dpx:DAPPUDRAFT_247839"/>
<sequence length="82" mass="8865">MVYVVSRESSSNEDVNEEEDDGGKNQCDEEDQSEKNDSCIEDSNAISSSAGNKQDQPIETSIYSGKRPAEQDCSNLSAGANK</sequence>
<feature type="compositionally biased region" description="Polar residues" evidence="1">
    <location>
        <begin position="72"/>
        <end position="82"/>
    </location>
</feature>
<dbReference type="HOGENOM" id="CLU_2560603_0_0_1"/>
<evidence type="ECO:0000256" key="1">
    <source>
        <dbReference type="SAM" id="MobiDB-lite"/>
    </source>
</evidence>
<dbReference type="Proteomes" id="UP000000305">
    <property type="component" value="Unassembled WGS sequence"/>
</dbReference>
<dbReference type="InParanoid" id="E9GSZ2"/>
<protein>
    <submittedName>
        <fullName evidence="2">Uncharacterized protein</fullName>
    </submittedName>
</protein>
<dbReference type="AlphaFoldDB" id="E9GSZ2"/>
<proteinExistence type="predicted"/>
<keyword evidence="3" id="KW-1185">Reference proteome</keyword>
<feature type="compositionally biased region" description="Low complexity" evidence="1">
    <location>
        <begin position="1"/>
        <end position="13"/>
    </location>
</feature>
<feature type="compositionally biased region" description="Polar residues" evidence="1">
    <location>
        <begin position="44"/>
        <end position="63"/>
    </location>
</feature>